<dbReference type="AlphaFoldDB" id="A0A9X0U3V5"/>
<keyword evidence="2" id="KW-1185">Reference proteome</keyword>
<organism evidence="1 2">
    <name type="scientific">Tunturiibacter gelidiferens</name>
    <dbReference type="NCBI Taxonomy" id="3069689"/>
    <lineage>
        <taxon>Bacteria</taxon>
        <taxon>Pseudomonadati</taxon>
        <taxon>Acidobacteriota</taxon>
        <taxon>Terriglobia</taxon>
        <taxon>Terriglobales</taxon>
        <taxon>Acidobacteriaceae</taxon>
        <taxon>Tunturiibacter</taxon>
    </lineage>
</organism>
<dbReference type="RefSeq" id="WP_183976713.1">
    <property type="nucleotide sequence ID" value="NZ_JACHEB010000005.1"/>
</dbReference>
<dbReference type="Proteomes" id="UP000535182">
    <property type="component" value="Unassembled WGS sequence"/>
</dbReference>
<comment type="caution">
    <text evidence="1">The sequence shown here is derived from an EMBL/GenBank/DDBJ whole genome shotgun (WGS) entry which is preliminary data.</text>
</comment>
<sequence length="93" mass="9662">MSDNNFETTFGDSTLGAVNLISGQTNGVIDLINGNSDEVDGGDGSITLIGEPDPENDVCSDPTEDLAYLGGKNIGNLLSAEHVTWGWFSAALT</sequence>
<evidence type="ECO:0000313" key="1">
    <source>
        <dbReference type="EMBL" id="MBB5328806.1"/>
    </source>
</evidence>
<protein>
    <submittedName>
        <fullName evidence="1">Uncharacterized protein</fullName>
    </submittedName>
</protein>
<proteinExistence type="predicted"/>
<name>A0A9X0U3V5_9BACT</name>
<dbReference type="EMBL" id="JACHEB010000005">
    <property type="protein sequence ID" value="MBB5328806.1"/>
    <property type="molecule type" value="Genomic_DNA"/>
</dbReference>
<gene>
    <name evidence="1" type="ORF">HDF14_002422</name>
</gene>
<reference evidence="1 2" key="1">
    <citation type="submission" date="2020-08" db="EMBL/GenBank/DDBJ databases">
        <title>Genomic Encyclopedia of Type Strains, Phase IV (KMG-V): Genome sequencing to study the core and pangenomes of soil and plant-associated prokaryotes.</title>
        <authorList>
            <person name="Whitman W."/>
        </authorList>
    </citation>
    <scope>NUCLEOTIDE SEQUENCE [LARGE SCALE GENOMIC DNA]</scope>
    <source>
        <strain evidence="1 2">X5P2</strain>
    </source>
</reference>
<accession>A0A9X0U3V5</accession>
<evidence type="ECO:0000313" key="2">
    <source>
        <dbReference type="Proteomes" id="UP000535182"/>
    </source>
</evidence>